<name>L8JNC0_9BACT</name>
<dbReference type="AlphaFoldDB" id="L8JNC0"/>
<comment type="caution">
    <text evidence="1">The sequence shown here is derived from an EMBL/GenBank/DDBJ whole genome shotgun (WGS) entry which is preliminary data.</text>
</comment>
<dbReference type="EMBL" id="AMZN01000089">
    <property type="protein sequence ID" value="ELR68862.1"/>
    <property type="molecule type" value="Genomic_DNA"/>
</dbReference>
<keyword evidence="2" id="KW-1185">Reference proteome</keyword>
<protein>
    <submittedName>
        <fullName evidence="1">Uncharacterized protein</fullName>
    </submittedName>
</protein>
<sequence>MITIIKRGTPIEKMKQLLNEAFSKTPKKNIKKYAGVLKTDIDPLEYQKQMRNEWD</sequence>
<organism evidence="1 2">
    <name type="scientific">Fulvivirga imtechensis AK7</name>
    <dbReference type="NCBI Taxonomy" id="1237149"/>
    <lineage>
        <taxon>Bacteria</taxon>
        <taxon>Pseudomonadati</taxon>
        <taxon>Bacteroidota</taxon>
        <taxon>Cytophagia</taxon>
        <taxon>Cytophagales</taxon>
        <taxon>Fulvivirgaceae</taxon>
        <taxon>Fulvivirga</taxon>
    </lineage>
</organism>
<dbReference type="Proteomes" id="UP000011135">
    <property type="component" value="Unassembled WGS sequence"/>
</dbReference>
<accession>L8JNC0</accession>
<dbReference type="STRING" id="1237149.C900_05688"/>
<dbReference type="OrthoDB" id="982692at2"/>
<proteinExistence type="predicted"/>
<reference evidence="1 2" key="1">
    <citation type="submission" date="2012-12" db="EMBL/GenBank/DDBJ databases">
        <title>Genome assembly of Fulvivirga imtechensis AK7.</title>
        <authorList>
            <person name="Nupur N."/>
            <person name="Khatri I."/>
            <person name="Kumar R."/>
            <person name="Subramanian S."/>
            <person name="Pinnaka A."/>
        </authorList>
    </citation>
    <scope>NUCLEOTIDE SEQUENCE [LARGE SCALE GENOMIC DNA]</scope>
    <source>
        <strain evidence="1 2">AK7</strain>
    </source>
</reference>
<gene>
    <name evidence="1" type="ORF">C900_05688</name>
</gene>
<evidence type="ECO:0000313" key="2">
    <source>
        <dbReference type="Proteomes" id="UP000011135"/>
    </source>
</evidence>
<dbReference type="RefSeq" id="WP_009582798.1">
    <property type="nucleotide sequence ID" value="NZ_AMZN01000089.1"/>
</dbReference>
<evidence type="ECO:0000313" key="1">
    <source>
        <dbReference type="EMBL" id="ELR68862.1"/>
    </source>
</evidence>